<dbReference type="EMBL" id="CP136336">
    <property type="protein sequence ID" value="WOB07709.1"/>
    <property type="molecule type" value="Genomic_DNA"/>
</dbReference>
<feature type="transmembrane region" description="Helical" evidence="2">
    <location>
        <begin position="61"/>
        <end position="82"/>
    </location>
</feature>
<gene>
    <name evidence="3" type="ORF">RXV79_22730</name>
</gene>
<evidence type="ECO:0000313" key="4">
    <source>
        <dbReference type="Proteomes" id="UP001303946"/>
    </source>
</evidence>
<keyword evidence="2" id="KW-0812">Transmembrane</keyword>
<feature type="compositionally biased region" description="Basic and acidic residues" evidence="1">
    <location>
        <begin position="15"/>
        <end position="26"/>
    </location>
</feature>
<protein>
    <submittedName>
        <fullName evidence="3">Uncharacterized protein</fullName>
    </submittedName>
</protein>
<sequence length="88" mass="9687">MRRPPDFKPTQVFDWAHEPSDERPTDFGRSTGYSSLSGFGSLQQVSGSAHRRQRPQGASMARLMAVTCVVLGLSVSALYTMVHYLRGG</sequence>
<evidence type="ECO:0000313" key="3">
    <source>
        <dbReference type="EMBL" id="WOB07709.1"/>
    </source>
</evidence>
<keyword evidence="2" id="KW-1133">Transmembrane helix</keyword>
<dbReference type="RefSeq" id="WP_316700364.1">
    <property type="nucleotide sequence ID" value="NZ_CP136336.1"/>
</dbReference>
<name>A0ABZ0CYY4_9BURK</name>
<evidence type="ECO:0000256" key="2">
    <source>
        <dbReference type="SAM" id="Phobius"/>
    </source>
</evidence>
<organism evidence="3 4">
    <name type="scientific">Piscinibacter gummiphilus</name>
    <dbReference type="NCBI Taxonomy" id="946333"/>
    <lineage>
        <taxon>Bacteria</taxon>
        <taxon>Pseudomonadati</taxon>
        <taxon>Pseudomonadota</taxon>
        <taxon>Betaproteobacteria</taxon>
        <taxon>Burkholderiales</taxon>
        <taxon>Sphaerotilaceae</taxon>
        <taxon>Piscinibacter</taxon>
    </lineage>
</organism>
<accession>A0ABZ0CYY4</accession>
<reference evidence="3 4" key="1">
    <citation type="submission" date="2023-10" db="EMBL/GenBank/DDBJ databases">
        <title>Bacteria for the degradation of biodegradable plastic PBAT(Polybutylene adipate terephthalate).</title>
        <authorList>
            <person name="Weon H.-Y."/>
            <person name="Yeon J."/>
        </authorList>
    </citation>
    <scope>NUCLEOTIDE SEQUENCE [LARGE SCALE GENOMIC DNA]</scope>
    <source>
        <strain evidence="3 4">SBD 7-3</strain>
    </source>
</reference>
<proteinExistence type="predicted"/>
<keyword evidence="2" id="KW-0472">Membrane</keyword>
<feature type="region of interest" description="Disordered" evidence="1">
    <location>
        <begin position="1"/>
        <end position="33"/>
    </location>
</feature>
<keyword evidence="4" id="KW-1185">Reference proteome</keyword>
<dbReference type="Proteomes" id="UP001303946">
    <property type="component" value="Chromosome"/>
</dbReference>
<evidence type="ECO:0000256" key="1">
    <source>
        <dbReference type="SAM" id="MobiDB-lite"/>
    </source>
</evidence>